<proteinExistence type="inferred from homology"/>
<dbReference type="AlphaFoldDB" id="A0A3N5Z7U7"/>
<evidence type="ECO:0000256" key="3">
    <source>
        <dbReference type="ARBA" id="ARBA00022475"/>
    </source>
</evidence>
<feature type="transmembrane region" description="Helical" evidence="9">
    <location>
        <begin position="21"/>
        <end position="40"/>
    </location>
</feature>
<protein>
    <recommendedName>
        <fullName evidence="9">Type II secretion system protein I</fullName>
        <shortName evidence="9">T2SS minor pseudopilin I</shortName>
    </recommendedName>
</protein>
<keyword evidence="4 9" id="KW-0488">Methylation</keyword>
<comment type="PTM">
    <text evidence="9">Cleaved by prepilin peptidase.</text>
</comment>
<dbReference type="SUPFAM" id="SSF54523">
    <property type="entry name" value="Pili subunits"/>
    <property type="match status" value="1"/>
</dbReference>
<comment type="function">
    <text evidence="9">Component of the type II secretion system required for the energy-dependent secretion of extracellular factors such as proteases and toxins from the periplasm.</text>
</comment>
<evidence type="ECO:0000259" key="10">
    <source>
        <dbReference type="Pfam" id="PF02501"/>
    </source>
</evidence>
<feature type="domain" description="Type II secretion system protein GspI C-terminal" evidence="10">
    <location>
        <begin position="50"/>
        <end position="127"/>
    </location>
</feature>
<dbReference type="InterPro" id="IPR012902">
    <property type="entry name" value="N_methyl_site"/>
</dbReference>
<dbReference type="Proteomes" id="UP000275281">
    <property type="component" value="Unassembled WGS sequence"/>
</dbReference>
<evidence type="ECO:0000256" key="4">
    <source>
        <dbReference type="ARBA" id="ARBA00022481"/>
    </source>
</evidence>
<evidence type="ECO:0000256" key="9">
    <source>
        <dbReference type="RuleBase" id="RU368030"/>
    </source>
</evidence>
<evidence type="ECO:0000256" key="5">
    <source>
        <dbReference type="ARBA" id="ARBA00022519"/>
    </source>
</evidence>
<keyword evidence="3" id="KW-1003">Cell membrane</keyword>
<comment type="subunit">
    <text evidence="9">Type II secretion is composed of four main components: the outer membrane complex, the inner membrane complex, the cytoplasmic secretion ATPase and the periplasm-spanning pseudopilus.</text>
</comment>
<comment type="similarity">
    <text evidence="2 9">Belongs to the GSP I family.</text>
</comment>
<dbReference type="NCBIfam" id="TIGR01707">
    <property type="entry name" value="gspI"/>
    <property type="match status" value="1"/>
</dbReference>
<dbReference type="InterPro" id="IPR010052">
    <property type="entry name" value="T2SS_protein-GspI"/>
</dbReference>
<dbReference type="Pfam" id="PF07963">
    <property type="entry name" value="N_methyl"/>
    <property type="match status" value="1"/>
</dbReference>
<evidence type="ECO:0000256" key="1">
    <source>
        <dbReference type="ARBA" id="ARBA00004377"/>
    </source>
</evidence>
<keyword evidence="12" id="KW-1185">Reference proteome</keyword>
<accession>A0A3N5Z7U7</accession>
<dbReference type="GO" id="GO:0005886">
    <property type="term" value="C:plasma membrane"/>
    <property type="evidence" value="ECO:0007669"/>
    <property type="project" value="UniProtKB-SubCell"/>
</dbReference>
<keyword evidence="5 9" id="KW-0997">Cell inner membrane</keyword>
<dbReference type="PROSITE" id="PS00409">
    <property type="entry name" value="PROKAR_NTER_METHYL"/>
    <property type="match status" value="1"/>
</dbReference>
<dbReference type="OrthoDB" id="6121517at2"/>
<keyword evidence="7 9" id="KW-1133">Transmembrane helix</keyword>
<keyword evidence="6 9" id="KW-0812">Transmembrane</keyword>
<dbReference type="InterPro" id="IPR045584">
    <property type="entry name" value="Pilin-like"/>
</dbReference>
<evidence type="ECO:0000256" key="6">
    <source>
        <dbReference type="ARBA" id="ARBA00022692"/>
    </source>
</evidence>
<dbReference type="GO" id="GO:0015628">
    <property type="term" value="P:protein secretion by the type II secretion system"/>
    <property type="evidence" value="ECO:0007669"/>
    <property type="project" value="UniProtKB-UniRule"/>
</dbReference>
<comment type="caution">
    <text evidence="11">The sequence shown here is derived from an EMBL/GenBank/DDBJ whole genome shotgun (WGS) entry which is preliminary data.</text>
</comment>
<dbReference type="NCBIfam" id="TIGR02532">
    <property type="entry name" value="IV_pilin_GFxxxE"/>
    <property type="match status" value="1"/>
</dbReference>
<dbReference type="PANTHER" id="PTHR38779:SF2">
    <property type="entry name" value="TYPE II SECRETION SYSTEM PROTEIN I-RELATED"/>
    <property type="match status" value="1"/>
</dbReference>
<evidence type="ECO:0000313" key="11">
    <source>
        <dbReference type="EMBL" id="RPJ66834.1"/>
    </source>
</evidence>
<dbReference type="InterPro" id="IPR003413">
    <property type="entry name" value="T2SS_GspI_C"/>
</dbReference>
<organism evidence="11 12">
    <name type="scientific">Alteromonas sediminis</name>
    <dbReference type="NCBI Taxonomy" id="2259342"/>
    <lineage>
        <taxon>Bacteria</taxon>
        <taxon>Pseudomonadati</taxon>
        <taxon>Pseudomonadota</taxon>
        <taxon>Gammaproteobacteria</taxon>
        <taxon>Alteromonadales</taxon>
        <taxon>Alteromonadaceae</taxon>
        <taxon>Alteromonas/Salinimonas group</taxon>
        <taxon>Alteromonas</taxon>
    </lineage>
</organism>
<evidence type="ECO:0000256" key="2">
    <source>
        <dbReference type="ARBA" id="ARBA00008358"/>
    </source>
</evidence>
<dbReference type="Gene3D" id="3.30.1300.30">
    <property type="entry name" value="GSPII I/J protein-like"/>
    <property type="match status" value="1"/>
</dbReference>
<evidence type="ECO:0000256" key="7">
    <source>
        <dbReference type="ARBA" id="ARBA00022989"/>
    </source>
</evidence>
<comment type="subcellular location">
    <subcellularLocation>
        <location evidence="1 9">Cell inner membrane</location>
        <topology evidence="1 9">Single-pass membrane protein</topology>
    </subcellularLocation>
</comment>
<dbReference type="PANTHER" id="PTHR38779">
    <property type="entry name" value="TYPE II SECRETION SYSTEM PROTEIN I-RELATED"/>
    <property type="match status" value="1"/>
</dbReference>
<keyword evidence="8 9" id="KW-0472">Membrane</keyword>
<dbReference type="EMBL" id="RPOK01000003">
    <property type="protein sequence ID" value="RPJ66834.1"/>
    <property type="molecule type" value="Genomic_DNA"/>
</dbReference>
<sequence>MRQSKSQNKRSQHHGLTLLEVLVAIAIFAIVGTAILKAVGDNLYSVEQVESITIASWVANNQLARIELEKKWPIRNNARGSVNMAGRDWYWRQQVLDTNDSELKQVTVYVGRDAGYENSITSVTAYFAKPTVEAQD</sequence>
<evidence type="ECO:0000256" key="8">
    <source>
        <dbReference type="ARBA" id="ARBA00023136"/>
    </source>
</evidence>
<dbReference type="Pfam" id="PF02501">
    <property type="entry name" value="T2SSI"/>
    <property type="match status" value="1"/>
</dbReference>
<dbReference type="GO" id="GO:0015627">
    <property type="term" value="C:type II protein secretion system complex"/>
    <property type="evidence" value="ECO:0007669"/>
    <property type="project" value="UniProtKB-UniRule"/>
</dbReference>
<evidence type="ECO:0000313" key="12">
    <source>
        <dbReference type="Proteomes" id="UP000275281"/>
    </source>
</evidence>
<gene>
    <name evidence="11" type="primary">gspI</name>
    <name evidence="11" type="ORF">DRW07_11485</name>
</gene>
<name>A0A3N5Z7U7_9ALTE</name>
<reference evidence="11 12" key="1">
    <citation type="submission" date="2018-11" db="EMBL/GenBank/DDBJ databases">
        <authorList>
            <person name="Ye M.-Q."/>
            <person name="Du Z.-J."/>
        </authorList>
    </citation>
    <scope>NUCLEOTIDE SEQUENCE [LARGE SCALE GENOMIC DNA]</scope>
    <source>
        <strain evidence="11 12">U0105</strain>
    </source>
</reference>